<accession>A0A8X6L7X2</accession>
<dbReference type="EMBL" id="BMAO01025050">
    <property type="protein sequence ID" value="GFQ99799.1"/>
    <property type="molecule type" value="Genomic_DNA"/>
</dbReference>
<reference evidence="1" key="1">
    <citation type="submission" date="2020-07" db="EMBL/GenBank/DDBJ databases">
        <title>Multicomponent nature underlies the extraordinary mechanical properties of spider dragline silk.</title>
        <authorList>
            <person name="Kono N."/>
            <person name="Nakamura H."/>
            <person name="Mori M."/>
            <person name="Yoshida Y."/>
            <person name="Ohtoshi R."/>
            <person name="Malay A.D."/>
            <person name="Moran D.A.P."/>
            <person name="Tomita M."/>
            <person name="Numata K."/>
            <person name="Arakawa K."/>
        </authorList>
    </citation>
    <scope>NUCLEOTIDE SEQUENCE</scope>
</reference>
<gene>
    <name evidence="1" type="ORF">TNCT_629281</name>
</gene>
<dbReference type="Proteomes" id="UP000887116">
    <property type="component" value="Unassembled WGS sequence"/>
</dbReference>
<protein>
    <submittedName>
        <fullName evidence="1">Uncharacterized protein</fullName>
    </submittedName>
</protein>
<proteinExistence type="predicted"/>
<evidence type="ECO:0000313" key="2">
    <source>
        <dbReference type="Proteomes" id="UP000887116"/>
    </source>
</evidence>
<name>A0A8X6L7X2_TRICU</name>
<sequence>MRKIESPFSVLSFFNVVSPFYYSLLPVPFQGLFRIHNTQSFPLALPASQNAASNMQIFHQLANCLIHMHASLLLTYAIGNKCMQAPGLLHLANCSNGFLMRLSAKIFERSKKLRMKNVGAIYRVRLFLARFKRV</sequence>
<keyword evidence="2" id="KW-1185">Reference proteome</keyword>
<dbReference type="AlphaFoldDB" id="A0A8X6L7X2"/>
<evidence type="ECO:0000313" key="1">
    <source>
        <dbReference type="EMBL" id="GFQ99799.1"/>
    </source>
</evidence>
<organism evidence="1 2">
    <name type="scientific">Trichonephila clavata</name>
    <name type="common">Joro spider</name>
    <name type="synonym">Nephila clavata</name>
    <dbReference type="NCBI Taxonomy" id="2740835"/>
    <lineage>
        <taxon>Eukaryota</taxon>
        <taxon>Metazoa</taxon>
        <taxon>Ecdysozoa</taxon>
        <taxon>Arthropoda</taxon>
        <taxon>Chelicerata</taxon>
        <taxon>Arachnida</taxon>
        <taxon>Araneae</taxon>
        <taxon>Araneomorphae</taxon>
        <taxon>Entelegynae</taxon>
        <taxon>Araneoidea</taxon>
        <taxon>Nephilidae</taxon>
        <taxon>Trichonephila</taxon>
    </lineage>
</organism>
<comment type="caution">
    <text evidence="1">The sequence shown here is derived from an EMBL/GenBank/DDBJ whole genome shotgun (WGS) entry which is preliminary data.</text>
</comment>